<comment type="catalytic activity">
    <reaction evidence="10 11">
        <text>a CDP-1,2-diacyl-sn-glycerol + sn-glycerol 3-phosphate = a 1,2-diacyl-sn-glycero-3-phospho-(1'-sn-glycero-3'-phosphate) + CMP + H(+)</text>
        <dbReference type="Rhea" id="RHEA:12593"/>
        <dbReference type="ChEBI" id="CHEBI:15378"/>
        <dbReference type="ChEBI" id="CHEBI:57597"/>
        <dbReference type="ChEBI" id="CHEBI:58332"/>
        <dbReference type="ChEBI" id="CHEBI:60110"/>
        <dbReference type="ChEBI" id="CHEBI:60377"/>
        <dbReference type="EC" id="2.7.8.5"/>
    </reaction>
</comment>
<keyword evidence="11" id="KW-0496">Mitochondrion</keyword>
<dbReference type="CTD" id="20322347"/>
<evidence type="ECO:0000259" key="12">
    <source>
        <dbReference type="PROSITE" id="PS50035"/>
    </source>
</evidence>
<dbReference type="PANTHER" id="PTHR12586">
    <property type="entry name" value="CDP-DIACYLGLYCEROL--SERINE O-PHOSPHATIDYLTRANSFERASE"/>
    <property type="match status" value="1"/>
</dbReference>
<comment type="function">
    <text evidence="1 11">Functions in the biosynthesis of the anionic phospholipids phosphatidylglycerol and cardiolipin.</text>
</comment>
<keyword evidence="11" id="KW-0547">Nucleotide-binding</keyword>
<gene>
    <name evidence="13" type="ORF">T265_08168</name>
</gene>
<evidence type="ECO:0000256" key="10">
    <source>
        <dbReference type="ARBA" id="ARBA00048586"/>
    </source>
</evidence>
<keyword evidence="9 11" id="KW-1208">Phospholipid metabolism</keyword>
<keyword evidence="14" id="KW-1185">Reference proteome</keyword>
<dbReference type="STRING" id="6198.A0A074ZAC8"/>
<evidence type="ECO:0000313" key="13">
    <source>
        <dbReference type="EMBL" id="KER24078.1"/>
    </source>
</evidence>
<keyword evidence="5 11" id="KW-0808">Transferase</keyword>
<keyword evidence="11" id="KW-0067">ATP-binding</keyword>
<dbReference type="EMBL" id="KL596823">
    <property type="protein sequence ID" value="KER24078.1"/>
    <property type="molecule type" value="Genomic_DNA"/>
</dbReference>
<keyword evidence="4 11" id="KW-0444">Lipid biosynthesis</keyword>
<evidence type="ECO:0000256" key="6">
    <source>
        <dbReference type="ARBA" id="ARBA00022737"/>
    </source>
</evidence>
<sequence length="500" mass="56766">MFSSGLHSCLVSNAADLPVFTVNADQIRILLTPQDLYDTLLVNAIKDAVRERQVRVLLLLDASRGLRCSSITQHYAGVNQTGPNESSSFRSSCELLAPLTKLEGVTVALYHNPDLRGWLYSLLPDRLNEVIGVQHIKAYVIDDSVLVTGANLSHEYFTARQDRAWIFQRCPALSDFYSGLIELISKFCYRLQPQGTLATSVDTNPMKDPITKFKNDFRLVITDYLERVRCLQPMDIPTADTIVVPLVQCGPYDIRIDENFTTRLFQSLTSDQHNAYHISLASGYFSLTKSYEELLVNFARVHHQSRLELLCASPMANGFLRSRGVSGFIPMAYRESLIKLSSRFSILDKLKTVNPPIFWEYYRPNWTFHAKGLWVEQKPLITSSAPSSPPSLLTLIGSSNFSYRSLNRDLESQLVVWTKNAELPHLLHILRPAGPYYPCHANRHWKRKSKPDNQNRNLEQTQTTWSTSLYRGTLTYVPYYCSIALKTPEAACKMLTDARA</sequence>
<protein>
    <recommendedName>
        <fullName evidence="11">CDP-diacylglycerol--glycerol-3-phosphate 3-phosphatidyltransferase</fullName>
        <ecNumber evidence="11">2.7.8.5</ecNumber>
    </recommendedName>
</protein>
<evidence type="ECO:0000256" key="7">
    <source>
        <dbReference type="ARBA" id="ARBA00023098"/>
    </source>
</evidence>
<organism evidence="13 14">
    <name type="scientific">Opisthorchis viverrini</name>
    <name type="common">Southeast Asian liver fluke</name>
    <dbReference type="NCBI Taxonomy" id="6198"/>
    <lineage>
        <taxon>Eukaryota</taxon>
        <taxon>Metazoa</taxon>
        <taxon>Spiralia</taxon>
        <taxon>Lophotrochozoa</taxon>
        <taxon>Platyhelminthes</taxon>
        <taxon>Trematoda</taxon>
        <taxon>Digenea</taxon>
        <taxon>Opisthorchiida</taxon>
        <taxon>Opisthorchiata</taxon>
        <taxon>Opisthorchiidae</taxon>
        <taxon>Opisthorchis</taxon>
    </lineage>
</organism>
<dbReference type="Proteomes" id="UP000054324">
    <property type="component" value="Unassembled WGS sequence"/>
</dbReference>
<dbReference type="GO" id="GO:0032049">
    <property type="term" value="P:cardiolipin biosynthetic process"/>
    <property type="evidence" value="ECO:0007669"/>
    <property type="project" value="InterPro"/>
</dbReference>
<evidence type="ECO:0000256" key="5">
    <source>
        <dbReference type="ARBA" id="ARBA00022679"/>
    </source>
</evidence>
<evidence type="ECO:0000256" key="4">
    <source>
        <dbReference type="ARBA" id="ARBA00022516"/>
    </source>
</evidence>
<dbReference type="SUPFAM" id="SSF56024">
    <property type="entry name" value="Phospholipase D/nuclease"/>
    <property type="match status" value="2"/>
</dbReference>
<dbReference type="GO" id="GO:0005524">
    <property type="term" value="F:ATP binding"/>
    <property type="evidence" value="ECO:0007669"/>
    <property type="project" value="UniProtKB-KW"/>
</dbReference>
<dbReference type="AlphaFoldDB" id="A0A074ZAC8"/>
<dbReference type="EC" id="2.7.8.5" evidence="11"/>
<evidence type="ECO:0000256" key="3">
    <source>
        <dbReference type="ARBA" id="ARBA00010682"/>
    </source>
</evidence>
<comment type="pathway">
    <text evidence="2 11">Phospholipid metabolism; phosphatidylglycerol biosynthesis; phosphatidylglycerol from CDP-diacylglycerol: step 1/2.</text>
</comment>
<dbReference type="InterPro" id="IPR001736">
    <property type="entry name" value="PLipase_D/transphosphatidylase"/>
</dbReference>
<feature type="domain" description="PLD phosphodiesterase" evidence="12">
    <location>
        <begin position="130"/>
        <end position="156"/>
    </location>
</feature>
<comment type="subcellular location">
    <subcellularLocation>
        <location evidence="11">Mitochondrion</location>
    </subcellularLocation>
</comment>
<keyword evidence="7 11" id="KW-0443">Lipid metabolism</keyword>
<comment type="similarity">
    <text evidence="3 11">Belongs to the CDP-alcohol phosphatidyltransferase class-II family.</text>
</comment>
<evidence type="ECO:0000313" key="14">
    <source>
        <dbReference type="Proteomes" id="UP000054324"/>
    </source>
</evidence>
<evidence type="ECO:0000256" key="9">
    <source>
        <dbReference type="ARBA" id="ARBA00023264"/>
    </source>
</evidence>
<dbReference type="GO" id="GO:0005739">
    <property type="term" value="C:mitochondrion"/>
    <property type="evidence" value="ECO:0007669"/>
    <property type="project" value="UniProtKB-SubCell"/>
</dbReference>
<evidence type="ECO:0000256" key="8">
    <source>
        <dbReference type="ARBA" id="ARBA00023209"/>
    </source>
</evidence>
<accession>A0A074ZAC8</accession>
<dbReference type="SMART" id="SM00155">
    <property type="entry name" value="PLDc"/>
    <property type="match status" value="2"/>
</dbReference>
<name>A0A074ZAC8_OPIVI</name>
<evidence type="ECO:0000256" key="1">
    <source>
        <dbReference type="ARBA" id="ARBA00003537"/>
    </source>
</evidence>
<dbReference type="Gene3D" id="3.30.870.10">
    <property type="entry name" value="Endonuclease Chain A"/>
    <property type="match status" value="2"/>
</dbReference>
<keyword evidence="6" id="KW-0677">Repeat</keyword>
<dbReference type="PANTHER" id="PTHR12586:SF1">
    <property type="entry name" value="CDP-DIACYLGLYCEROL--GLYCEROL-3-PHOSPHATE 3-PHOSPHATIDYLTRANSFERASE, MITOCHONDRIAL"/>
    <property type="match status" value="1"/>
</dbReference>
<dbReference type="OrthoDB" id="116827at2759"/>
<proteinExistence type="inferred from homology"/>
<dbReference type="GeneID" id="20322347"/>
<dbReference type="PROSITE" id="PS50035">
    <property type="entry name" value="PLD"/>
    <property type="match status" value="1"/>
</dbReference>
<reference evidence="13 14" key="1">
    <citation type="submission" date="2013-11" db="EMBL/GenBank/DDBJ databases">
        <title>Opisthorchis viverrini - life in the bile duct.</title>
        <authorList>
            <person name="Young N.D."/>
            <person name="Nagarajan N."/>
            <person name="Lin S.J."/>
            <person name="Korhonen P.K."/>
            <person name="Jex A.R."/>
            <person name="Hall R.S."/>
            <person name="Safavi-Hemami H."/>
            <person name="Kaewkong W."/>
            <person name="Bertrand D."/>
            <person name="Gao S."/>
            <person name="Seet Q."/>
            <person name="Wongkham S."/>
            <person name="Teh B.T."/>
            <person name="Wongkham C."/>
            <person name="Intapan P.M."/>
            <person name="Maleewong W."/>
            <person name="Yang X."/>
            <person name="Hu M."/>
            <person name="Wang Z."/>
            <person name="Hofmann A."/>
            <person name="Sternberg P.W."/>
            <person name="Tan P."/>
            <person name="Wang J."/>
            <person name="Gasser R.B."/>
        </authorList>
    </citation>
    <scope>NUCLEOTIDE SEQUENCE [LARGE SCALE GENOMIC DNA]</scope>
</reference>
<dbReference type="RefSeq" id="XP_009172157.1">
    <property type="nucleotide sequence ID" value="XM_009173893.1"/>
</dbReference>
<evidence type="ECO:0000256" key="2">
    <source>
        <dbReference type="ARBA" id="ARBA00005042"/>
    </source>
</evidence>
<dbReference type="KEGG" id="ovi:T265_08168"/>
<dbReference type="InterPro" id="IPR016270">
    <property type="entry name" value="PGS1"/>
</dbReference>
<keyword evidence="8 11" id="KW-0594">Phospholipid biosynthesis</keyword>
<dbReference type="CDD" id="cd09137">
    <property type="entry name" value="PLDc_PGS1_euk_2"/>
    <property type="match status" value="1"/>
</dbReference>
<dbReference type="GO" id="GO:0008444">
    <property type="term" value="F:CDP-diacylglycerol-glycerol-3-phosphate 3-phosphatidyltransferase activity"/>
    <property type="evidence" value="ECO:0007669"/>
    <property type="project" value="UniProtKB-EC"/>
</dbReference>
<evidence type="ECO:0000256" key="11">
    <source>
        <dbReference type="RuleBase" id="RU365024"/>
    </source>
</evidence>
<dbReference type="UniPathway" id="UPA00084">
    <property type="reaction ID" value="UER00503"/>
</dbReference>